<evidence type="ECO:0000256" key="15">
    <source>
        <dbReference type="ARBA" id="ARBA00030769"/>
    </source>
</evidence>
<evidence type="ECO:0000256" key="8">
    <source>
        <dbReference type="ARBA" id="ARBA00022691"/>
    </source>
</evidence>
<dbReference type="Gene3D" id="3.30.160.60">
    <property type="entry name" value="Classic Zinc Finger"/>
    <property type="match status" value="1"/>
</dbReference>
<dbReference type="OrthoDB" id="10265243at2759"/>
<dbReference type="InterPro" id="IPR056591">
    <property type="entry name" value="ELP3-like_N"/>
</dbReference>
<dbReference type="SMART" id="SM00729">
    <property type="entry name" value="Elp3"/>
    <property type="match status" value="1"/>
</dbReference>
<dbReference type="GO" id="GO:0000049">
    <property type="term" value="F:tRNA binding"/>
    <property type="evidence" value="ECO:0007669"/>
    <property type="project" value="UniProtKB-KW"/>
</dbReference>
<dbReference type="PROSITE" id="PS50102">
    <property type="entry name" value="RRM"/>
    <property type="match status" value="1"/>
</dbReference>
<dbReference type="GO" id="GO:0051539">
    <property type="term" value="F:4 iron, 4 sulfur cluster binding"/>
    <property type="evidence" value="ECO:0007669"/>
    <property type="project" value="UniProtKB-KW"/>
</dbReference>
<dbReference type="Pfam" id="PF04055">
    <property type="entry name" value="Radical_SAM"/>
    <property type="match status" value="1"/>
</dbReference>
<evidence type="ECO:0000256" key="17">
    <source>
        <dbReference type="ARBA" id="ARBA00047372"/>
    </source>
</evidence>
<evidence type="ECO:0000259" key="22">
    <source>
        <dbReference type="PROSITE" id="PS51918"/>
    </source>
</evidence>
<keyword evidence="6" id="KW-0820">tRNA-binding</keyword>
<keyword evidence="14" id="KW-0012">Acyltransferase</keyword>
<feature type="domain" description="N-acetyltransferase" evidence="21">
    <location>
        <begin position="976"/>
        <end position="1126"/>
    </location>
</feature>
<evidence type="ECO:0000313" key="24">
    <source>
        <dbReference type="Proteomes" id="UP000276991"/>
    </source>
</evidence>
<accession>A0A498S3L0</accession>
<dbReference type="InterPro" id="IPR054708">
    <property type="entry name" value="MTPAP-like_central"/>
</dbReference>
<dbReference type="InterPro" id="IPR000182">
    <property type="entry name" value="GNAT_dom"/>
</dbReference>
<comment type="pathway">
    <text evidence="2">tRNA modification; 5-methoxycarbonylmethyl-2-thiouridine-tRNA biosynthesis.</text>
</comment>
<organism evidence="23 24">
    <name type="scientific">Acanthocheilonema viteae</name>
    <name type="common">Filarial nematode worm</name>
    <name type="synonym">Dipetalonema viteae</name>
    <dbReference type="NCBI Taxonomy" id="6277"/>
    <lineage>
        <taxon>Eukaryota</taxon>
        <taxon>Metazoa</taxon>
        <taxon>Ecdysozoa</taxon>
        <taxon>Nematoda</taxon>
        <taxon>Chromadorea</taxon>
        <taxon>Rhabditida</taxon>
        <taxon>Spirurina</taxon>
        <taxon>Spiruromorpha</taxon>
        <taxon>Filarioidea</taxon>
        <taxon>Onchocercidae</taxon>
        <taxon>Acanthocheilonema</taxon>
    </lineage>
</organism>
<dbReference type="InterPro" id="IPR043519">
    <property type="entry name" value="NT_sf"/>
</dbReference>
<evidence type="ECO:0000256" key="18">
    <source>
        <dbReference type="ARBA" id="ARBA00063757"/>
    </source>
</evidence>
<dbReference type="Gene3D" id="3.30.70.330">
    <property type="match status" value="1"/>
</dbReference>
<keyword evidence="7" id="KW-0808">Transferase</keyword>
<evidence type="ECO:0000256" key="6">
    <source>
        <dbReference type="ARBA" id="ARBA00022555"/>
    </source>
</evidence>
<dbReference type="Proteomes" id="UP000276991">
    <property type="component" value="Unassembled WGS sequence"/>
</dbReference>
<evidence type="ECO:0000259" key="21">
    <source>
        <dbReference type="PROSITE" id="PS51186"/>
    </source>
</evidence>
<evidence type="ECO:0000256" key="9">
    <source>
        <dbReference type="ARBA" id="ARBA00022694"/>
    </source>
</evidence>
<evidence type="ECO:0000256" key="1">
    <source>
        <dbReference type="ARBA" id="ARBA00001966"/>
    </source>
</evidence>
<keyword evidence="9" id="KW-0819">tRNA processing</keyword>
<sequence length="1126" mass="128290">MSEVQWCDLCKVQLSSKALLDVHDNGKRHHKKVTERAALLALASRSVFISGLNPEIVITEAEISDALSSFGRVEKVHLDIKGGKYAIVEFDQEFSANKAIFESEVHIGLQIVRIRPRKIDFDQCKAKSKIHMIDTNKLISEISGLATFAEQVNTLLELYCLSDAEVAERTDCTQILSVALGDYFSSDVHVRIFGSSSTSLGTKDSDIDASLFFNVPLTEAHCTGDLMRNKYILLTCDVTALRGRKICAEEYARLTEADRVRLLNKIMNDIRKRGAASVTDQYPILDARCPLVRLTVNRKYTVDLSVDNYLGYAKSNWLRSIVHCDSSQLIQKFFVSFRFWAHTNALLKADEKQRSHFNAYILNMLCVIYLQLHNYIPPLQRAQKEMVVNGWRVDFFVDCVDLSCLTLNKLFKDPLEWSHNISMLVSEKYIGAMRRQMMFALSRMKITPNSFLTILQETSDTATKSSLDYTLRIHVGVCQADQCMEAVNHIFVKILAFSLAVEPFEKRPRLDDTPSEFCSVYLAKRRTWEGRRQKRRQIMREYSALLEDSIALEETVTQQISQTSEETSLCFKTYVKQKAAECSLEFVLISGSAKSNMGVGEIFREESMKAVNEIIARLIKAHQEGKDIDLNRLKSKVSSIYSLNRQPKLVDIIAAVPAEHRNWLLPKLKAKPVRTASGIAVIAVMCNICVYCPGGPDSDFEYSSQSYTGYEPTSMRAIRARYNPFLQTRSRVTQLMQLGHNVDKVEFIVMGGTFMSLPADYRDYFIRNLHDGLSGHTSSSVSEAVAFSERSRVKCIGITIETRPDYCLPRHLDEMLSYGCTRLEIGVQSIYEDVARDTNRGHTVKAVCECFQIAKDTGYKVVIHMMPDLPNVGIERDMEQFIELFENPEFRPDGLKIYPTLVIRGTGLYELWRTGRYKSYPPEILVDLTARILALIPPWTRVYRVQRDIPMPLVTSGVRYGNLREHALARMKQLGTSCRDVRTREVGIQEIHNKIRPYQVELIRRDYVANGGWETFLSYEDPEQDILVGLLRLRKCADKVHRLELKDGVSIVRELHVYGSVVPVSARDPSKFQHQGFGQLLMEEAERIAKNEHFSNKLAVISGVGTRNYYRKMGYELDGPYMSKSL</sequence>
<dbReference type="Pfam" id="PF23613">
    <property type="entry name" value="ELP3_N"/>
    <property type="match status" value="1"/>
</dbReference>
<dbReference type="Pfam" id="PF16199">
    <property type="entry name" value="Radical_SAM_C"/>
    <property type="match status" value="1"/>
</dbReference>
<keyword evidence="11 19" id="KW-0694">RNA-binding</keyword>
<dbReference type="InterPro" id="IPR006638">
    <property type="entry name" value="Elp3/MiaA/NifB-like_rSAM"/>
</dbReference>
<dbReference type="SUPFAM" id="SSF54928">
    <property type="entry name" value="RNA-binding domain, RBD"/>
    <property type="match status" value="1"/>
</dbReference>
<evidence type="ECO:0000256" key="16">
    <source>
        <dbReference type="ARBA" id="ARBA00044771"/>
    </source>
</evidence>
<dbReference type="CDD" id="cd01335">
    <property type="entry name" value="Radical_SAM"/>
    <property type="match status" value="1"/>
</dbReference>
<reference evidence="23 24" key="1">
    <citation type="submission" date="2018-08" db="EMBL/GenBank/DDBJ databases">
        <authorList>
            <person name="Laetsch R D."/>
            <person name="Stevens L."/>
            <person name="Kumar S."/>
            <person name="Blaxter L. M."/>
        </authorList>
    </citation>
    <scope>NUCLEOTIDE SEQUENCE [LARGE SCALE GENOMIC DNA]</scope>
</reference>
<evidence type="ECO:0000259" key="20">
    <source>
        <dbReference type="PROSITE" id="PS50102"/>
    </source>
</evidence>
<keyword evidence="8" id="KW-0949">S-adenosyl-L-methionine</keyword>
<keyword evidence="10" id="KW-0479">Metal-binding</keyword>
<dbReference type="SUPFAM" id="SSF102114">
    <property type="entry name" value="Radical SAM enzymes"/>
    <property type="match status" value="1"/>
</dbReference>
<evidence type="ECO:0000256" key="4">
    <source>
        <dbReference type="ARBA" id="ARBA00020266"/>
    </source>
</evidence>
<dbReference type="Pfam" id="PF22600">
    <property type="entry name" value="MTPAP-like_central"/>
    <property type="match status" value="1"/>
</dbReference>
<dbReference type="GO" id="GO:0046872">
    <property type="term" value="F:metal ion binding"/>
    <property type="evidence" value="ECO:0007669"/>
    <property type="project" value="UniProtKB-KW"/>
</dbReference>
<comment type="similarity">
    <text evidence="3">Belongs to the ELP3 family.</text>
</comment>
<keyword evidence="12" id="KW-0408">Iron</keyword>
<dbReference type="NCBIfam" id="TIGR01211">
    <property type="entry name" value="ELP3"/>
    <property type="match status" value="1"/>
</dbReference>
<dbReference type="GO" id="GO:0033588">
    <property type="term" value="C:elongator holoenzyme complex"/>
    <property type="evidence" value="ECO:0007669"/>
    <property type="project" value="TreeGrafter"/>
</dbReference>
<dbReference type="InterPro" id="IPR032432">
    <property type="entry name" value="Radical_SAM_C"/>
</dbReference>
<gene>
    <name evidence="23" type="ORF">NAV_LOCUS65</name>
</gene>
<dbReference type="PANTHER" id="PTHR11135">
    <property type="entry name" value="HISTONE ACETYLTRANSFERASE-RELATED"/>
    <property type="match status" value="1"/>
</dbReference>
<dbReference type="GO" id="GO:0005737">
    <property type="term" value="C:cytoplasm"/>
    <property type="evidence" value="ECO:0007669"/>
    <property type="project" value="TreeGrafter"/>
</dbReference>
<dbReference type="InterPro" id="IPR058240">
    <property type="entry name" value="rSAM_sf"/>
</dbReference>
<dbReference type="SUPFAM" id="SSF81301">
    <property type="entry name" value="Nucleotidyltransferase"/>
    <property type="match status" value="1"/>
</dbReference>
<dbReference type="Gene3D" id="3.30.460.10">
    <property type="entry name" value="Beta Polymerase, domain 2"/>
    <property type="match status" value="1"/>
</dbReference>
<dbReference type="SMART" id="SM00360">
    <property type="entry name" value="RRM"/>
    <property type="match status" value="1"/>
</dbReference>
<dbReference type="InterPro" id="IPR035979">
    <property type="entry name" value="RBD_domain_sf"/>
</dbReference>
<evidence type="ECO:0000256" key="7">
    <source>
        <dbReference type="ARBA" id="ARBA00022679"/>
    </source>
</evidence>
<dbReference type="InterPro" id="IPR039661">
    <property type="entry name" value="ELP3"/>
</dbReference>
<evidence type="ECO:0000256" key="19">
    <source>
        <dbReference type="PROSITE-ProRule" id="PRU00176"/>
    </source>
</evidence>
<dbReference type="InterPro" id="IPR016181">
    <property type="entry name" value="Acyl_CoA_acyltransferase"/>
</dbReference>
<name>A0A498S3L0_ACAVI</name>
<dbReference type="PROSITE" id="PS51918">
    <property type="entry name" value="RADICAL_SAM"/>
    <property type="match status" value="1"/>
</dbReference>
<comment type="catalytic activity">
    <reaction evidence="17">
        <text>uridine(34) in tRNA + acetyl-CoA + S-adenosyl-L-methionine + H2O = 5-(carboxymethyl)uridine(34) in tRNA + 5'-deoxyadenosine + L-methionine + CoA + 2 H(+)</text>
        <dbReference type="Rhea" id="RHEA:61020"/>
        <dbReference type="Rhea" id="RHEA-COMP:10407"/>
        <dbReference type="Rhea" id="RHEA-COMP:11727"/>
        <dbReference type="ChEBI" id="CHEBI:15377"/>
        <dbReference type="ChEBI" id="CHEBI:15378"/>
        <dbReference type="ChEBI" id="CHEBI:17319"/>
        <dbReference type="ChEBI" id="CHEBI:57287"/>
        <dbReference type="ChEBI" id="CHEBI:57288"/>
        <dbReference type="ChEBI" id="CHEBI:57844"/>
        <dbReference type="ChEBI" id="CHEBI:59789"/>
        <dbReference type="ChEBI" id="CHEBI:65315"/>
        <dbReference type="ChEBI" id="CHEBI:74882"/>
        <dbReference type="EC" id="2.3.1.311"/>
    </reaction>
    <physiologicalReaction direction="left-to-right" evidence="17">
        <dbReference type="Rhea" id="RHEA:61021"/>
    </physiologicalReaction>
</comment>
<evidence type="ECO:0000256" key="5">
    <source>
        <dbReference type="ARBA" id="ARBA00022485"/>
    </source>
</evidence>
<dbReference type="EC" id="2.3.1.311" evidence="16"/>
<evidence type="ECO:0000256" key="14">
    <source>
        <dbReference type="ARBA" id="ARBA00023315"/>
    </source>
</evidence>
<dbReference type="GO" id="GO:0002926">
    <property type="term" value="P:tRNA wobble base 5-methoxycarbonylmethyl-2-thiouridinylation"/>
    <property type="evidence" value="ECO:0007669"/>
    <property type="project" value="TreeGrafter"/>
</dbReference>
<protein>
    <recommendedName>
        <fullName evidence="4">Elongator complex protein 3</fullName>
        <ecNumber evidence="16">2.3.1.311</ecNumber>
    </recommendedName>
    <alternativeName>
        <fullName evidence="15">tRNA uridine(34) acetyltransferase</fullName>
    </alternativeName>
</protein>
<keyword evidence="13" id="KW-0411">Iron-sulfur</keyword>
<evidence type="ECO:0000256" key="11">
    <source>
        <dbReference type="ARBA" id="ARBA00022884"/>
    </source>
</evidence>
<dbReference type="PROSITE" id="PS51186">
    <property type="entry name" value="GNAT"/>
    <property type="match status" value="1"/>
</dbReference>
<evidence type="ECO:0000256" key="3">
    <source>
        <dbReference type="ARBA" id="ARBA00005494"/>
    </source>
</evidence>
<dbReference type="GO" id="GO:0106261">
    <property type="term" value="F:tRNA uridine(34) acetyltransferase activity"/>
    <property type="evidence" value="ECO:0007669"/>
    <property type="project" value="UniProtKB-EC"/>
</dbReference>
<comment type="cofactor">
    <cofactor evidence="1">
        <name>[4Fe-4S] cluster</name>
        <dbReference type="ChEBI" id="CHEBI:49883"/>
    </cofactor>
</comment>
<feature type="domain" description="Radical SAM core" evidence="22">
    <location>
        <begin position="678"/>
        <end position="952"/>
    </location>
</feature>
<evidence type="ECO:0000256" key="12">
    <source>
        <dbReference type="ARBA" id="ARBA00023004"/>
    </source>
</evidence>
<evidence type="ECO:0000256" key="13">
    <source>
        <dbReference type="ARBA" id="ARBA00023014"/>
    </source>
</evidence>
<dbReference type="InterPro" id="IPR007197">
    <property type="entry name" value="rSAM"/>
</dbReference>
<feature type="domain" description="RRM" evidence="20">
    <location>
        <begin position="45"/>
        <end position="126"/>
    </location>
</feature>
<evidence type="ECO:0000256" key="10">
    <source>
        <dbReference type="ARBA" id="ARBA00022723"/>
    </source>
</evidence>
<evidence type="ECO:0000256" key="2">
    <source>
        <dbReference type="ARBA" id="ARBA00005043"/>
    </source>
</evidence>
<dbReference type="GO" id="GO:0005634">
    <property type="term" value="C:nucleus"/>
    <property type="evidence" value="ECO:0007669"/>
    <property type="project" value="TreeGrafter"/>
</dbReference>
<dbReference type="SUPFAM" id="SSF55729">
    <property type="entry name" value="Acyl-CoA N-acyltransferases (Nat)"/>
    <property type="match status" value="1"/>
</dbReference>
<evidence type="ECO:0000313" key="23">
    <source>
        <dbReference type="EMBL" id="VBB25235.1"/>
    </source>
</evidence>
<keyword evidence="5" id="KW-0004">4Fe-4S</keyword>
<dbReference type="PANTHER" id="PTHR11135:SF0">
    <property type="entry name" value="ELONGATOR COMPLEX PROTEIN 3"/>
    <property type="match status" value="1"/>
</dbReference>
<dbReference type="AlphaFoldDB" id="A0A498S3L0"/>
<dbReference type="STRING" id="6277.A0A498S3L0"/>
<dbReference type="FunFam" id="3.40.630.30:FF:000003">
    <property type="entry name" value="Elongator complex protein 3"/>
    <property type="match status" value="1"/>
</dbReference>
<proteinExistence type="inferred from homology"/>
<dbReference type="InterPro" id="IPR034687">
    <property type="entry name" value="ELP3-like"/>
</dbReference>
<dbReference type="EMBL" id="UPTC01000003">
    <property type="protein sequence ID" value="VBB25235.1"/>
    <property type="molecule type" value="Genomic_DNA"/>
</dbReference>
<dbReference type="UniPathway" id="UPA00988"/>
<dbReference type="Gene3D" id="1.10.1410.10">
    <property type="match status" value="1"/>
</dbReference>
<comment type="subunit">
    <text evidence="18">Component of the elongator complex.</text>
</comment>
<dbReference type="InterPro" id="IPR012677">
    <property type="entry name" value="Nucleotide-bd_a/b_plait_sf"/>
</dbReference>
<dbReference type="Pfam" id="PF00076">
    <property type="entry name" value="RRM_1"/>
    <property type="match status" value="1"/>
</dbReference>
<dbReference type="InterPro" id="IPR000504">
    <property type="entry name" value="RRM_dom"/>
</dbReference>
<dbReference type="Gene3D" id="3.40.630.30">
    <property type="match status" value="1"/>
</dbReference>
<keyword evidence="24" id="KW-1185">Reference proteome</keyword>